<evidence type="ECO:0000256" key="1">
    <source>
        <dbReference type="ARBA" id="ARBA00004141"/>
    </source>
</evidence>
<dbReference type="GeneID" id="30983204"/>
<dbReference type="AlphaFoldDB" id="A0A1E4SPX6"/>
<evidence type="ECO:0000256" key="3">
    <source>
        <dbReference type="ARBA" id="ARBA00022692"/>
    </source>
</evidence>
<keyword evidence="8" id="KW-1185">Reference proteome</keyword>
<dbReference type="RefSeq" id="XP_020066584.1">
    <property type="nucleotide sequence ID" value="XM_020209068.1"/>
</dbReference>
<dbReference type="InterPro" id="IPR007248">
    <property type="entry name" value="Mpv17_PMP22"/>
</dbReference>
<evidence type="ECO:0000313" key="7">
    <source>
        <dbReference type="EMBL" id="ODV81462.1"/>
    </source>
</evidence>
<keyword evidence="4 6" id="KW-1133">Transmembrane helix</keyword>
<evidence type="ECO:0000256" key="4">
    <source>
        <dbReference type="ARBA" id="ARBA00022989"/>
    </source>
</evidence>
<gene>
    <name evidence="7" type="ORF">CANTADRAFT_44216</name>
</gene>
<protein>
    <submittedName>
        <fullName evidence="7">Uncharacterized protein</fullName>
    </submittedName>
</protein>
<accession>A0A1E4SPX6</accession>
<keyword evidence="3 6" id="KW-0812">Transmembrane</keyword>
<feature type="transmembrane region" description="Helical" evidence="6">
    <location>
        <begin position="64"/>
        <end position="83"/>
    </location>
</feature>
<name>A0A1E4SPX6_9ASCO</name>
<keyword evidence="5 6" id="KW-0472">Membrane</keyword>
<dbReference type="STRING" id="984487.A0A1E4SPX6"/>
<feature type="transmembrane region" description="Helical" evidence="6">
    <location>
        <begin position="175"/>
        <end position="195"/>
    </location>
</feature>
<evidence type="ECO:0000256" key="2">
    <source>
        <dbReference type="ARBA" id="ARBA00006824"/>
    </source>
</evidence>
<evidence type="ECO:0000256" key="5">
    <source>
        <dbReference type="ARBA" id="ARBA00023136"/>
    </source>
</evidence>
<dbReference type="EMBL" id="KV453909">
    <property type="protein sequence ID" value="ODV81462.1"/>
    <property type="molecule type" value="Genomic_DNA"/>
</dbReference>
<dbReference type="PANTHER" id="PTHR11266">
    <property type="entry name" value="PEROXISOMAL MEMBRANE PROTEIN 2, PXMP2 MPV17"/>
    <property type="match status" value="1"/>
</dbReference>
<feature type="transmembrane region" description="Helical" evidence="6">
    <location>
        <begin position="103"/>
        <end position="124"/>
    </location>
</feature>
<evidence type="ECO:0000256" key="6">
    <source>
        <dbReference type="RuleBase" id="RU363053"/>
    </source>
</evidence>
<reference evidence="8" key="1">
    <citation type="submission" date="2016-05" db="EMBL/GenBank/DDBJ databases">
        <title>Comparative genomics of biotechnologically important yeasts.</title>
        <authorList>
            <consortium name="DOE Joint Genome Institute"/>
            <person name="Riley R."/>
            <person name="Haridas S."/>
            <person name="Wolfe K.H."/>
            <person name="Lopes M.R."/>
            <person name="Hittinger C.T."/>
            <person name="Goker M."/>
            <person name="Salamov A."/>
            <person name="Wisecaver J."/>
            <person name="Long T.M."/>
            <person name="Aerts A.L."/>
            <person name="Barry K."/>
            <person name="Choi C."/>
            <person name="Clum A."/>
            <person name="Coughlan A.Y."/>
            <person name="Deshpande S."/>
            <person name="Douglass A.P."/>
            <person name="Hanson S.J."/>
            <person name="Klenk H.-P."/>
            <person name="Labutti K."/>
            <person name="Lapidus A."/>
            <person name="Lindquist E."/>
            <person name="Lipzen A."/>
            <person name="Meier-Kolthoff J.P."/>
            <person name="Ohm R.A."/>
            <person name="Otillar R.P."/>
            <person name="Pangilinan J."/>
            <person name="Peng Y."/>
            <person name="Rokas A."/>
            <person name="Rosa C.A."/>
            <person name="Scheuner C."/>
            <person name="Sibirny A.A."/>
            <person name="Slot J.C."/>
            <person name="Stielow J.B."/>
            <person name="Sun H."/>
            <person name="Kurtzman C.P."/>
            <person name="Blackwell M."/>
            <person name="Grigoriev I.V."/>
            <person name="Jeffries T.W."/>
        </authorList>
    </citation>
    <scope>NUCLEOTIDE SEQUENCE [LARGE SCALE GENOMIC DNA]</scope>
    <source>
        <strain evidence="8">NRRL Y-17324</strain>
    </source>
</reference>
<dbReference type="OrthoDB" id="860at2759"/>
<dbReference type="GO" id="GO:0005778">
    <property type="term" value="C:peroxisomal membrane"/>
    <property type="evidence" value="ECO:0007669"/>
    <property type="project" value="TreeGrafter"/>
</dbReference>
<evidence type="ECO:0000313" key="8">
    <source>
        <dbReference type="Proteomes" id="UP000094285"/>
    </source>
</evidence>
<sequence length="218" mass="23910">MSKNSKSLNAKYLAYLAAYPLITKSVTSGVFLGLNEIISSVVTGEFQKSTILGQKVHHVLSPKLVTMIIYGSLIATPLSHNLYKIINTIFKPPLSSGLKVLQILTLLSTVTPLLAATFTSWVSLLNGYKSKGGSVSEEISRAFAVIKAGLKSNYRAILKSSLITSSVSLVIAQKFILPELWVVFFNFVYFIVGTLQNIKLKKAQKLARARAEKDKKDE</sequence>
<feature type="transmembrane region" description="Helical" evidence="6">
    <location>
        <begin position="12"/>
        <end position="34"/>
    </location>
</feature>
<proteinExistence type="inferred from homology"/>
<organism evidence="7 8">
    <name type="scientific">Suhomyces tanzawaensis NRRL Y-17324</name>
    <dbReference type="NCBI Taxonomy" id="984487"/>
    <lineage>
        <taxon>Eukaryota</taxon>
        <taxon>Fungi</taxon>
        <taxon>Dikarya</taxon>
        <taxon>Ascomycota</taxon>
        <taxon>Saccharomycotina</taxon>
        <taxon>Pichiomycetes</taxon>
        <taxon>Debaryomycetaceae</taxon>
        <taxon>Suhomyces</taxon>
    </lineage>
</organism>
<dbReference type="Proteomes" id="UP000094285">
    <property type="component" value="Unassembled WGS sequence"/>
</dbReference>
<comment type="subcellular location">
    <subcellularLocation>
        <location evidence="1">Membrane</location>
        <topology evidence="1">Multi-pass membrane protein</topology>
    </subcellularLocation>
</comment>
<comment type="similarity">
    <text evidence="2 6">Belongs to the peroxisomal membrane protein PXMP2/4 family.</text>
</comment>
<dbReference type="PANTHER" id="PTHR11266:SF93">
    <property type="entry name" value="INTEGRAL MEMBRANE PROTEIN 25D9-6"/>
    <property type="match status" value="1"/>
</dbReference>